<accession>A0A979FJ79</accession>
<evidence type="ECO:0000256" key="2">
    <source>
        <dbReference type="SAM" id="MobiDB-lite"/>
    </source>
</evidence>
<proteinExistence type="predicted"/>
<sequence length="454" mass="50481">MKKSKGAWCSLQRGGAEDRKMNRTEGGEAAKNVYLLVYDNVLHATDPLNSFLVRGREEAGLGEALSCGRVGVGATGEAIGNAVSPAFEFPAIVKNEDLKKIEHQLHEARTRFEKVASLSGEEEEQARRKLGREHWVDELHAKEEQLKARKLQVAMRHSALLQKMLRYEKDLEIQEKKRTVEAGVIAQECAPTVAESFVNANDITNEQLDDSAASSTPYATTETPQEREEGTSQDSVMSAADVRELKIADLRKRSYENKYQTEANKSTVKNYAEYKAHVVAAAALWRGEAAGSVAQLTASFRDRLVLRYELLVGVMEATNKLAAVKERCLLAQQMDEEQECEQLLQLHQTSAAEQAISRQLQQEESQLMQLQANSTKLNCQLAQINMAITNMYNIARRFQKSLPPLHVQLADLEGEVTARMLERLQHFMQAANTALVTADAALRPDSTKPTLGSA</sequence>
<name>A0A979FJ79_HYAAZ</name>
<dbReference type="KEGG" id="hazt:108683459"/>
<feature type="compositionally biased region" description="Polar residues" evidence="2">
    <location>
        <begin position="206"/>
        <end position="223"/>
    </location>
</feature>
<organism evidence="3 4">
    <name type="scientific">Hyalella azteca</name>
    <name type="common">Amphipod</name>
    <dbReference type="NCBI Taxonomy" id="294128"/>
    <lineage>
        <taxon>Eukaryota</taxon>
        <taxon>Metazoa</taxon>
        <taxon>Ecdysozoa</taxon>
        <taxon>Arthropoda</taxon>
        <taxon>Crustacea</taxon>
        <taxon>Multicrustacea</taxon>
        <taxon>Malacostraca</taxon>
        <taxon>Eumalacostraca</taxon>
        <taxon>Peracarida</taxon>
        <taxon>Amphipoda</taxon>
        <taxon>Senticaudata</taxon>
        <taxon>Talitrida</taxon>
        <taxon>Talitroidea</taxon>
        <taxon>Hyalellidae</taxon>
        <taxon>Hyalella</taxon>
    </lineage>
</organism>
<feature type="coiled-coil region" evidence="1">
    <location>
        <begin position="353"/>
        <end position="380"/>
    </location>
</feature>
<evidence type="ECO:0000313" key="4">
    <source>
        <dbReference type="RefSeq" id="XP_047737031.1"/>
    </source>
</evidence>
<evidence type="ECO:0000313" key="3">
    <source>
        <dbReference type="Proteomes" id="UP000694843"/>
    </source>
</evidence>
<protein>
    <submittedName>
        <fullName evidence="4">Uncharacterized protein LOC108683459</fullName>
    </submittedName>
</protein>
<dbReference type="Proteomes" id="UP000694843">
    <property type="component" value="Unplaced"/>
</dbReference>
<gene>
    <name evidence="4" type="primary">LOC108683459</name>
</gene>
<dbReference type="OrthoDB" id="6380167at2759"/>
<dbReference type="AlphaFoldDB" id="A0A979FJ79"/>
<dbReference type="GeneID" id="108683459"/>
<feature type="region of interest" description="Disordered" evidence="2">
    <location>
        <begin position="206"/>
        <end position="236"/>
    </location>
</feature>
<evidence type="ECO:0000256" key="1">
    <source>
        <dbReference type="SAM" id="Coils"/>
    </source>
</evidence>
<dbReference type="RefSeq" id="XP_047737031.1">
    <property type="nucleotide sequence ID" value="XM_047881075.1"/>
</dbReference>
<keyword evidence="3" id="KW-1185">Reference proteome</keyword>
<keyword evidence="1" id="KW-0175">Coiled coil</keyword>
<reference evidence="4" key="1">
    <citation type="submission" date="2025-08" db="UniProtKB">
        <authorList>
            <consortium name="RefSeq"/>
        </authorList>
    </citation>
    <scope>IDENTIFICATION</scope>
    <source>
        <tissue evidence="4">Whole organism</tissue>
    </source>
</reference>
<feature type="region of interest" description="Disordered" evidence="2">
    <location>
        <begin position="1"/>
        <end position="21"/>
    </location>
</feature>